<accession>A0A8S1L5I7</accession>
<name>A0A8S1L5I7_PARPR</name>
<dbReference type="InterPro" id="IPR002895">
    <property type="entry name" value="Paramecium_SA"/>
</dbReference>
<feature type="chain" id="PRO_5035896732" description="PSI domain-containing protein" evidence="2">
    <location>
        <begin position="19"/>
        <end position="1663"/>
    </location>
</feature>
<comment type="caution">
    <text evidence="4">The sequence shown here is derived from an EMBL/GenBank/DDBJ whole genome shotgun (WGS) entry which is preliminary data.</text>
</comment>
<gene>
    <name evidence="4" type="ORF">PPRIM_AZ9-3.1.T0330303</name>
</gene>
<keyword evidence="5" id="KW-1185">Reference proteome</keyword>
<proteinExistence type="predicted"/>
<dbReference type="OMA" id="SECTIAY"/>
<organism evidence="4 5">
    <name type="scientific">Paramecium primaurelia</name>
    <dbReference type="NCBI Taxonomy" id="5886"/>
    <lineage>
        <taxon>Eukaryota</taxon>
        <taxon>Sar</taxon>
        <taxon>Alveolata</taxon>
        <taxon>Ciliophora</taxon>
        <taxon>Intramacronucleata</taxon>
        <taxon>Oligohymenophorea</taxon>
        <taxon>Peniculida</taxon>
        <taxon>Parameciidae</taxon>
        <taxon>Paramecium</taxon>
    </lineage>
</organism>
<feature type="domain" description="PSI" evidence="3">
    <location>
        <begin position="731"/>
        <end position="772"/>
    </location>
</feature>
<reference evidence="4" key="1">
    <citation type="submission" date="2021-01" db="EMBL/GenBank/DDBJ databases">
        <authorList>
            <consortium name="Genoscope - CEA"/>
            <person name="William W."/>
        </authorList>
    </citation>
    <scope>NUCLEOTIDE SEQUENCE</scope>
</reference>
<feature type="domain" description="PSI" evidence="3">
    <location>
        <begin position="247"/>
        <end position="292"/>
    </location>
</feature>
<evidence type="ECO:0000256" key="1">
    <source>
        <dbReference type="ARBA" id="ARBA00023180"/>
    </source>
</evidence>
<protein>
    <recommendedName>
        <fullName evidence="3">PSI domain-containing protein</fullName>
    </recommendedName>
</protein>
<dbReference type="Proteomes" id="UP000688137">
    <property type="component" value="Unassembled WGS sequence"/>
</dbReference>
<dbReference type="Pfam" id="PF01508">
    <property type="entry name" value="Paramecium_SA"/>
    <property type="match status" value="13"/>
</dbReference>
<evidence type="ECO:0000259" key="3">
    <source>
        <dbReference type="SMART" id="SM00423"/>
    </source>
</evidence>
<dbReference type="InterPro" id="IPR016201">
    <property type="entry name" value="PSI"/>
</dbReference>
<feature type="domain" description="PSI" evidence="3">
    <location>
        <begin position="498"/>
        <end position="545"/>
    </location>
</feature>
<feature type="domain" description="PSI" evidence="3">
    <location>
        <begin position="1309"/>
        <end position="1359"/>
    </location>
</feature>
<dbReference type="EMBL" id="CAJJDM010000032">
    <property type="protein sequence ID" value="CAD8062699.1"/>
    <property type="molecule type" value="Genomic_DNA"/>
</dbReference>
<keyword evidence="2" id="KW-0732">Signal</keyword>
<evidence type="ECO:0000256" key="2">
    <source>
        <dbReference type="SAM" id="SignalP"/>
    </source>
</evidence>
<dbReference type="SMART" id="SM00639">
    <property type="entry name" value="PSA"/>
    <property type="match status" value="19"/>
</dbReference>
<sequence>MKFVLLLLYTISFQGILSEKVEVKNKCRCSNILTMEECNINCEWDLDTKKCKDSNLPLIRTSYCSFLQDKCNKTIGCANYNGICVPFAGCTAIKQNTNYECQKYSELCITDGLKCIEKGVCADYKTRLSCRNNYINNKWSGFCYWDKMECRNAQSCHELSHSLKNDAECRQQFSWCTFKMGGGCVDSGEQCKDQKYQQQCVTNKKGNVKCYWDGQECNDYSCKYIKQDCVKKGCTIDEDFLCMDRLECNEYKIERSCTYNKSNIQCMWEDNVCRIKLCENASIQRQTNQQCQQIDIMCITKFGGGCKNNGECEEANTKAGCQQNIRGDSCYWNGYNCVIKQCQWAPVIFQRQDECQNFQSTCVYNGQICIEDGCYAQTKDLSCSASKQCKWLKKCDIKTCETAGRNIIYISHDECQNYLPNCTLNDSGIGCMLIKYSCNQYVRQIQCYLSIQSKCTWYDNQCLDSKCEYLNYKTHYECNNYLTNCTSDGQKCIELKLKCSQYTEIHSCNINQDNQHCIWQNNTCLDVTCDLIPKSYYYNTHQDCNTYSQKCTILERITGCIKMPSDCSLLNQEQCYGKKCIYVNGLCREKECKDYKGDITQANCENFIEGKKCMRGPSLIPNSCVDQVQECQEIKNEYQCEDAKDNHNNKCRWEFSACIKWTEILLRKINGNCPDGSISFDENFCSKQKQCNDKDIATGDYTDQICENYLITCQKNTINTCQEKLVNISNGCSFYLSKINCISQSNCYWSFDNTCKTIKSNCDELLIKEDCQDNREESGTYCSWDDDNTRCQNICETLIPKNLSCSILDPKCILKGSNNEKCIKKLENCSDYKVSEQECEDDDRCIYTFSGCLEKQCSDITDSLTHDECNSYKSECTIAYPGGCTNLLPKCSDYKSEIQCHINNLSKDCYWFEYKGCVEKQCQSITYDSELGVNQCLTFFDNLICNINEKGDGCENLKDSCTKYNNEKQCQKQLDGYECIWQSNECIQALCENIELNIYTHEDCYNQYEKVKCTVNQDNDKCIDLFSDCKLYITKDQCLITLHNEDCVWDQLYSQCKFKSCKDDIPNNQKCSDYLSSCIEPQYQCRNVICEDYEYDNDEECKLSDNKCTSNGRFCIQRGTCEQNQYKQACNIDINNKLCSWNFVKQQCSYVQCQDAPSSLIHTQECEKYFPNQNCITKFGGGCLIVTGCFDYTIQGQCDESKLFDCIWENNTCRSKLCSDYKNSYILECLSKPQNCTTDGTTCVEMKNCAQLPKQSCFIGTDGICLYLNDRCQLYQNCQSIQFTSHQECYDALQNQCTSDGIQCIPITYCDQYSNQKSCVKGIDGDCAWENSKCIKFTSCENYLYKTHEECNSINQSCTSDTINKCIKLLECSKYVENNCKIDKNGIVKKDGLITKLDTCIWKNQQCINITCSDLYGTDHSSCYRQMSTCTSDSVKCIIMEKTCSNYSTNICDTAYSQEGKCANLNSICSIIDCSIKTVETQCKILKHCQFINGSCQSYSKCQDYKTEKDCTIGIDGQCVFKNSKCKLMADCTEANTKQLCSTKTCYWNETSSKCQPHECQTYANQNSCGLFYNFQKTQITYCAFDDKERVCKEISPISFTPVDCFQKSLGYFSNFNGTCQSCNNQNIPNTNLNQTNNTNTTTTDKDSLLFGSVFIIGLLIII</sequence>
<dbReference type="SMART" id="SM00423">
    <property type="entry name" value="PSI"/>
    <property type="match status" value="5"/>
</dbReference>
<evidence type="ECO:0000313" key="5">
    <source>
        <dbReference type="Proteomes" id="UP000688137"/>
    </source>
</evidence>
<keyword evidence="1" id="KW-0325">Glycoprotein</keyword>
<feature type="domain" description="PSI" evidence="3">
    <location>
        <begin position="960"/>
        <end position="1005"/>
    </location>
</feature>
<feature type="signal peptide" evidence="2">
    <location>
        <begin position="1"/>
        <end position="18"/>
    </location>
</feature>
<evidence type="ECO:0000313" key="4">
    <source>
        <dbReference type="EMBL" id="CAD8062699.1"/>
    </source>
</evidence>